<organism evidence="1 2">
    <name type="scientific">Moniliophthora roreri</name>
    <name type="common">Frosty pod rot fungus</name>
    <name type="synonym">Monilia roreri</name>
    <dbReference type="NCBI Taxonomy" id="221103"/>
    <lineage>
        <taxon>Eukaryota</taxon>
        <taxon>Fungi</taxon>
        <taxon>Dikarya</taxon>
        <taxon>Basidiomycota</taxon>
        <taxon>Agaricomycotina</taxon>
        <taxon>Agaricomycetes</taxon>
        <taxon>Agaricomycetidae</taxon>
        <taxon>Agaricales</taxon>
        <taxon>Marasmiineae</taxon>
        <taxon>Marasmiaceae</taxon>
        <taxon>Moniliophthora</taxon>
    </lineage>
</organism>
<dbReference type="Proteomes" id="UP000054988">
    <property type="component" value="Unassembled WGS sequence"/>
</dbReference>
<gene>
    <name evidence="1" type="ORF">WG66_15625</name>
</gene>
<reference evidence="1 2" key="1">
    <citation type="submission" date="2015-12" db="EMBL/GenBank/DDBJ databases">
        <title>Draft genome sequence of Moniliophthora roreri, the causal agent of frosty pod rot of cacao.</title>
        <authorList>
            <person name="Aime M.C."/>
            <person name="Diaz-Valderrama J.R."/>
            <person name="Kijpornyongpan T."/>
            <person name="Phillips-Mora W."/>
        </authorList>
    </citation>
    <scope>NUCLEOTIDE SEQUENCE [LARGE SCALE GENOMIC DNA]</scope>
    <source>
        <strain evidence="1 2">MCA 2952</strain>
    </source>
</reference>
<name>A0A0W0F671_MONRR</name>
<evidence type="ECO:0000313" key="1">
    <source>
        <dbReference type="EMBL" id="KTB31823.1"/>
    </source>
</evidence>
<dbReference type="EMBL" id="LATX01002288">
    <property type="protein sequence ID" value="KTB31823.1"/>
    <property type="molecule type" value="Genomic_DNA"/>
</dbReference>
<dbReference type="InterPro" id="IPR018181">
    <property type="entry name" value="Heat_shock_70_CS"/>
</dbReference>
<dbReference type="PROSITE" id="PS00297">
    <property type="entry name" value="HSP70_1"/>
    <property type="match status" value="1"/>
</dbReference>
<proteinExistence type="predicted"/>
<sequence>MSSDPLATAVFKFHPARGTYEAIEIDLGTSTSRPWQFALFTPRYSIDSGAIRPSRYSRQDTLGLRKN</sequence>
<accession>A0A0W0F671</accession>
<evidence type="ECO:0000313" key="2">
    <source>
        <dbReference type="Proteomes" id="UP000054988"/>
    </source>
</evidence>
<protein>
    <submittedName>
        <fullName evidence="1">Uncharacterized protein</fullName>
    </submittedName>
</protein>
<dbReference type="AlphaFoldDB" id="A0A0W0F671"/>
<comment type="caution">
    <text evidence="1">The sequence shown here is derived from an EMBL/GenBank/DDBJ whole genome shotgun (WGS) entry which is preliminary data.</text>
</comment>